<dbReference type="PANTHER" id="PTHR31623:SF122">
    <property type="entry name" value="HXXXD-TYPE ACYL-TRANSFERASE FAMILY PROTEIN"/>
    <property type="match status" value="1"/>
</dbReference>
<dbReference type="PANTHER" id="PTHR31623">
    <property type="entry name" value="F21J9.9"/>
    <property type="match status" value="1"/>
</dbReference>
<proteinExistence type="inferred from homology"/>
<dbReference type="EMBL" id="OZ034816">
    <property type="protein sequence ID" value="CAL1374219.1"/>
    <property type="molecule type" value="Genomic_DNA"/>
</dbReference>
<dbReference type="GO" id="GO:0016746">
    <property type="term" value="F:acyltransferase activity"/>
    <property type="evidence" value="ECO:0007669"/>
    <property type="project" value="UniProtKB-KW"/>
</dbReference>
<dbReference type="InterPro" id="IPR023213">
    <property type="entry name" value="CAT-like_dom_sf"/>
</dbReference>
<keyword evidence="5" id="KW-1185">Reference proteome</keyword>
<organism evidence="4 5">
    <name type="scientific">Linum trigynum</name>
    <dbReference type="NCBI Taxonomy" id="586398"/>
    <lineage>
        <taxon>Eukaryota</taxon>
        <taxon>Viridiplantae</taxon>
        <taxon>Streptophyta</taxon>
        <taxon>Embryophyta</taxon>
        <taxon>Tracheophyta</taxon>
        <taxon>Spermatophyta</taxon>
        <taxon>Magnoliopsida</taxon>
        <taxon>eudicotyledons</taxon>
        <taxon>Gunneridae</taxon>
        <taxon>Pentapetalae</taxon>
        <taxon>rosids</taxon>
        <taxon>fabids</taxon>
        <taxon>Malpighiales</taxon>
        <taxon>Linaceae</taxon>
        <taxon>Linum</taxon>
    </lineage>
</organism>
<dbReference type="Proteomes" id="UP001497516">
    <property type="component" value="Chromosome 3"/>
</dbReference>
<gene>
    <name evidence="4" type="ORF">LTRI10_LOCUS16099</name>
</gene>
<dbReference type="AlphaFoldDB" id="A0AAV2DK39"/>
<keyword evidence="2" id="KW-0808">Transferase</keyword>
<sequence>MEKQREEVGAAVELISKELVKPMTTKGGEGIPDHPKTHALSIFDQLVPPFGVPIIFFYRPAPSPATSSSSRTSLLKASLAATLYDYYPLAGRMGDGGTSLVIDCNDEGALFLEARVGSSLSEFLRQNAASGDELLDQLFVSYGLGPEINSIPLAVKVTSFGCGATAVCASFAHRVLDMAGFSYFLGTWAAKAAGVSHENSPPEFNLGALYPPANNFPAAPTMFSPPPGAVSRPAHARIVFGQSKVEALKQAAKSEQVQNPTTAEAVTALISVTAVKSAAVLNNLNPSKVTQPVNLRGRVSPPLGESAMGNFISHYAVTSEAALARVVSEIRKEKSRLLGAVQGMDKEGLRLREIKAAEAKQLQPPSSAQVQQYYTVGSWCRFGLYDTDFGWGNPVWVVPGTKDWWNTAVLLDKPRGDGLGRRIEVAFTLDAAQMNVFLRDQDLLAYGLVNPNALDV</sequence>
<dbReference type="Gene3D" id="3.30.559.10">
    <property type="entry name" value="Chloramphenicol acetyltransferase-like domain"/>
    <property type="match status" value="2"/>
</dbReference>
<evidence type="ECO:0000313" key="4">
    <source>
        <dbReference type="EMBL" id="CAL1374219.1"/>
    </source>
</evidence>
<evidence type="ECO:0000313" key="5">
    <source>
        <dbReference type="Proteomes" id="UP001497516"/>
    </source>
</evidence>
<dbReference type="SUPFAM" id="SSF52777">
    <property type="entry name" value="CoA-dependent acyltransferases"/>
    <property type="match status" value="1"/>
</dbReference>
<evidence type="ECO:0000256" key="2">
    <source>
        <dbReference type="ARBA" id="ARBA00022679"/>
    </source>
</evidence>
<comment type="similarity">
    <text evidence="1">Belongs to the plant acyltransferase family.</text>
</comment>
<accession>A0AAV2DK39</accession>
<protein>
    <recommendedName>
        <fullName evidence="6">Transferase</fullName>
    </recommendedName>
</protein>
<evidence type="ECO:0008006" key="6">
    <source>
        <dbReference type="Google" id="ProtNLM"/>
    </source>
</evidence>
<dbReference type="Pfam" id="PF02458">
    <property type="entry name" value="Transferase"/>
    <property type="match status" value="1"/>
</dbReference>
<evidence type="ECO:0000256" key="3">
    <source>
        <dbReference type="ARBA" id="ARBA00023315"/>
    </source>
</evidence>
<keyword evidence="3" id="KW-0012">Acyltransferase</keyword>
<name>A0AAV2DK39_9ROSI</name>
<reference evidence="4 5" key="1">
    <citation type="submission" date="2024-04" db="EMBL/GenBank/DDBJ databases">
        <authorList>
            <person name="Fracassetti M."/>
        </authorList>
    </citation>
    <scope>NUCLEOTIDE SEQUENCE [LARGE SCALE GENOMIC DNA]</scope>
</reference>
<evidence type="ECO:0000256" key="1">
    <source>
        <dbReference type="ARBA" id="ARBA00009861"/>
    </source>
</evidence>